<gene>
    <name evidence="1" type="ORF">DKT68_06090</name>
</gene>
<dbReference type="OrthoDB" id="9855007at2"/>
<dbReference type="EMBL" id="QGKR01000138">
    <property type="protein sequence ID" value="PWR11318.1"/>
    <property type="molecule type" value="Genomic_DNA"/>
</dbReference>
<dbReference type="Proteomes" id="UP000245410">
    <property type="component" value="Unassembled WGS sequence"/>
</dbReference>
<organism evidence="1 2">
    <name type="scientific">Micromonospora acroterricola</name>
    <dbReference type="NCBI Taxonomy" id="2202421"/>
    <lineage>
        <taxon>Bacteria</taxon>
        <taxon>Bacillati</taxon>
        <taxon>Actinomycetota</taxon>
        <taxon>Actinomycetes</taxon>
        <taxon>Micromonosporales</taxon>
        <taxon>Micromonosporaceae</taxon>
        <taxon>Micromonospora</taxon>
    </lineage>
</organism>
<accession>A0A317D8Y2</accession>
<evidence type="ECO:0000313" key="2">
    <source>
        <dbReference type="Proteomes" id="UP000245410"/>
    </source>
</evidence>
<evidence type="ECO:0000313" key="1">
    <source>
        <dbReference type="EMBL" id="PWR11318.1"/>
    </source>
</evidence>
<proteinExistence type="predicted"/>
<sequence length="60" mass="6379">MNTDITKSDNIMELVSSYETYLEADDDLGVSAVADAPATTWYCASAAVSFLTAATYEATC</sequence>
<dbReference type="GeneID" id="95369458"/>
<dbReference type="AlphaFoldDB" id="A0A317D8Y2"/>
<reference evidence="1 2" key="1">
    <citation type="submission" date="2018-05" db="EMBL/GenBank/DDBJ databases">
        <title>Micromonospora atacamensis sp. nov., a novel actinobacteria isolated from high altitude Atacama Desert soil.</title>
        <authorList>
            <person name="Carro L."/>
            <person name="Golinska P."/>
            <person name="Klenk H.-P."/>
            <person name="Goodfellow M."/>
        </authorList>
    </citation>
    <scope>NUCLEOTIDE SEQUENCE [LARGE SCALE GENOMIC DNA]</scope>
    <source>
        <strain evidence="1 2">5R2A7</strain>
    </source>
</reference>
<keyword evidence="2" id="KW-1185">Reference proteome</keyword>
<protein>
    <submittedName>
        <fullName evidence="1">Uncharacterized protein</fullName>
    </submittedName>
</protein>
<dbReference type="RefSeq" id="WP_030330389.1">
    <property type="nucleotide sequence ID" value="NZ_QGKR01000138.1"/>
</dbReference>
<name>A0A317D8Y2_9ACTN</name>
<comment type="caution">
    <text evidence="1">The sequence shown here is derived from an EMBL/GenBank/DDBJ whole genome shotgun (WGS) entry which is preliminary data.</text>
</comment>